<keyword evidence="3" id="KW-1185">Reference proteome</keyword>
<keyword evidence="1" id="KW-0472">Membrane</keyword>
<evidence type="ECO:0000256" key="1">
    <source>
        <dbReference type="SAM" id="Phobius"/>
    </source>
</evidence>
<keyword evidence="1" id="KW-0812">Transmembrane</keyword>
<keyword evidence="1" id="KW-1133">Transmembrane helix</keyword>
<feature type="transmembrane region" description="Helical" evidence="1">
    <location>
        <begin position="73"/>
        <end position="94"/>
    </location>
</feature>
<accession>A0A1C7N5S9</accession>
<reference evidence="2 3" key="1">
    <citation type="submission" date="2016-03" db="EMBL/GenBank/DDBJ databases">
        <title>Choanephora cucurbitarum.</title>
        <authorList>
            <person name="Min B."/>
            <person name="Park H."/>
            <person name="Park J.-H."/>
            <person name="Shin H.-D."/>
            <person name="Choi I.-G."/>
        </authorList>
    </citation>
    <scope>NUCLEOTIDE SEQUENCE [LARGE SCALE GENOMIC DNA]</scope>
    <source>
        <strain evidence="2 3">KUS-F28377</strain>
    </source>
</reference>
<feature type="transmembrane region" description="Helical" evidence="1">
    <location>
        <begin position="148"/>
        <end position="169"/>
    </location>
</feature>
<name>A0A1C7N5S9_9FUNG</name>
<protein>
    <submittedName>
        <fullName evidence="2">Uncharacterized protein</fullName>
    </submittedName>
</protein>
<dbReference type="Proteomes" id="UP000093000">
    <property type="component" value="Unassembled WGS sequence"/>
</dbReference>
<organism evidence="2 3">
    <name type="scientific">Choanephora cucurbitarum</name>
    <dbReference type="NCBI Taxonomy" id="101091"/>
    <lineage>
        <taxon>Eukaryota</taxon>
        <taxon>Fungi</taxon>
        <taxon>Fungi incertae sedis</taxon>
        <taxon>Mucoromycota</taxon>
        <taxon>Mucoromycotina</taxon>
        <taxon>Mucoromycetes</taxon>
        <taxon>Mucorales</taxon>
        <taxon>Mucorineae</taxon>
        <taxon>Choanephoraceae</taxon>
        <taxon>Choanephoroideae</taxon>
        <taxon>Choanephora</taxon>
    </lineage>
</organism>
<evidence type="ECO:0000313" key="3">
    <source>
        <dbReference type="Proteomes" id="UP000093000"/>
    </source>
</evidence>
<comment type="caution">
    <text evidence="2">The sequence shown here is derived from an EMBL/GenBank/DDBJ whole genome shotgun (WGS) entry which is preliminary data.</text>
</comment>
<dbReference type="EMBL" id="LUGH01000807">
    <property type="protein sequence ID" value="OBZ82704.1"/>
    <property type="molecule type" value="Genomic_DNA"/>
</dbReference>
<gene>
    <name evidence="2" type="ORF">A0J61_09245</name>
</gene>
<dbReference type="InParanoid" id="A0A1C7N5S9"/>
<evidence type="ECO:0000313" key="2">
    <source>
        <dbReference type="EMBL" id="OBZ82704.1"/>
    </source>
</evidence>
<proteinExistence type="predicted"/>
<sequence>MTKKRPNTWTCCMHTQTSVHPWKHYSVEYQYNSTCSARQTITTISTLTSSSTMTYHLYQPPDKEPIIHAQSMLFLFGFLFFPCWWIGGFCLTVNPGTLEDLEKSVMVHPSLLANGKTASRILESVAVVGRPARTEQTSVYIFYQWNRYMSMASIGILVVVVALVIWYLVQ</sequence>
<dbReference type="OrthoDB" id="2373093at2759"/>
<dbReference type="AlphaFoldDB" id="A0A1C7N5S9"/>